<accession>A0ABU1MEY4</accession>
<organism evidence="2 3">
    <name type="scientific">Brucella pseudogrignonensis</name>
    <dbReference type="NCBI Taxonomy" id="419475"/>
    <lineage>
        <taxon>Bacteria</taxon>
        <taxon>Pseudomonadati</taxon>
        <taxon>Pseudomonadota</taxon>
        <taxon>Alphaproteobacteria</taxon>
        <taxon>Hyphomicrobiales</taxon>
        <taxon>Brucellaceae</taxon>
        <taxon>Brucella/Ochrobactrum group</taxon>
        <taxon>Brucella</taxon>
    </lineage>
</organism>
<evidence type="ECO:0000313" key="3">
    <source>
        <dbReference type="Proteomes" id="UP001184614"/>
    </source>
</evidence>
<sequence>MQLVNQAHYYLSVIKALIETNRTVYLTDINKRAEDFYREVLNIVVGLDLININIEEPNAAAIDLGDKKARIAIQVTSTKDISKIKSTFDKFIEKGLNASYDQLIVLNIIKAGDHRKVSLDDASGFTFQFDRDLWDMNTVVKRLEDCEIEAVEELLDYLKDNVRPAAGSVLPNEEITILALIEALGEESKADGCLEFPDEADPERKIEKRFAEHSDFLKTEYKDLREVYGSLLDDTLKQATPTRSQIRKMQIFMKRTSDRTLTDEKGNPEKALNRLTSRYGVLLSDKGVSYDESAVRFFLLDQVIKCNVFPNRDVARV</sequence>
<gene>
    <name evidence="2" type="ORF">J2782_004077</name>
</gene>
<dbReference type="NCBIfam" id="NF033859">
    <property type="entry name" value="SMEK_N"/>
    <property type="match status" value="1"/>
</dbReference>
<evidence type="ECO:0000313" key="2">
    <source>
        <dbReference type="EMBL" id="MDR6434326.1"/>
    </source>
</evidence>
<dbReference type="RefSeq" id="WP_310015735.1">
    <property type="nucleotide sequence ID" value="NZ_JAVDQT010000010.1"/>
</dbReference>
<name>A0ABU1MEY4_9HYPH</name>
<dbReference type="InterPro" id="IPR047740">
    <property type="entry name" value="SMEK_dom"/>
</dbReference>
<comment type="caution">
    <text evidence="2">The sequence shown here is derived from an EMBL/GenBank/DDBJ whole genome shotgun (WGS) entry which is preliminary data.</text>
</comment>
<reference evidence="2 3" key="1">
    <citation type="submission" date="2023-07" db="EMBL/GenBank/DDBJ databases">
        <title>Sorghum-associated microbial communities from plants grown in Nebraska, USA.</title>
        <authorList>
            <person name="Schachtman D."/>
        </authorList>
    </citation>
    <scope>NUCLEOTIDE SEQUENCE [LARGE SCALE GENOMIC DNA]</scope>
    <source>
        <strain evidence="2 3">DS1730</strain>
    </source>
</reference>
<dbReference type="EMBL" id="JAVDQT010000010">
    <property type="protein sequence ID" value="MDR6434326.1"/>
    <property type="molecule type" value="Genomic_DNA"/>
</dbReference>
<dbReference type="Proteomes" id="UP001184614">
    <property type="component" value="Unassembled WGS sequence"/>
</dbReference>
<proteinExistence type="predicted"/>
<evidence type="ECO:0000259" key="1">
    <source>
        <dbReference type="Pfam" id="PF21941"/>
    </source>
</evidence>
<feature type="domain" description="SMEK" evidence="1">
    <location>
        <begin position="10"/>
        <end position="143"/>
    </location>
</feature>
<protein>
    <recommendedName>
        <fullName evidence="1">SMEK domain-containing protein</fullName>
    </recommendedName>
</protein>
<keyword evidence="3" id="KW-1185">Reference proteome</keyword>
<dbReference type="Pfam" id="PF21941">
    <property type="entry name" value="SMEK_N"/>
    <property type="match status" value="1"/>
</dbReference>